<sequence>MATPARTTAEHRPAVPHSYASHLYNADLAPAGKRTWGTYSIFALWMADTHAISNYTFAAGLFVLGLTAWQVFLALLVGITIVYAGMNLMGHAGHRTGVPFPVLARVSFGVYGANIPALVRAIIAIAWYGIQTWLASVALVVLAVQLWPGLRPYTTNDVLGLSTVGWAAFGLMWLIQLVILSRGMETIRKVQDWATGPLVWVIMLFLAGWLLVKADFDISLTDSLTDLSPGQQLHQSVAAVGLTIATFMTLILNYADFARFTTSHRAYRVGNLLGLPLNFSLFALASVLTTAGAIAVFGEAITEPVEIVARIDNPWVTVVGALTFITATVGINIVANFVSPAYDLANLAPKYLTFKRGGLISAVLAILVMPWELYSNPVVVNYFLGGLAAFLAPLVAILLVDYYFVRRGRIDLDELFTAEPAGAYYYRRGVNPVALQAFVPAAVVSGVLALVPAFSVVSPFSWVLGVVIAGVIYYRRSATIRVAPLPSEVISCASSSSTPTESRPAPS</sequence>
<feature type="transmembrane region" description="Helical" evidence="6">
    <location>
        <begin position="380"/>
        <end position="405"/>
    </location>
</feature>
<evidence type="ECO:0000256" key="3">
    <source>
        <dbReference type="ARBA" id="ARBA00022692"/>
    </source>
</evidence>
<evidence type="ECO:0000256" key="6">
    <source>
        <dbReference type="SAM" id="Phobius"/>
    </source>
</evidence>
<keyword evidence="4 6" id="KW-1133">Transmembrane helix</keyword>
<keyword evidence="8" id="KW-1185">Reference proteome</keyword>
<feature type="transmembrane region" description="Helical" evidence="6">
    <location>
        <begin position="159"/>
        <end position="181"/>
    </location>
</feature>
<evidence type="ECO:0000313" key="7">
    <source>
        <dbReference type="EMBL" id="MFD2799985.1"/>
    </source>
</evidence>
<comment type="similarity">
    <text evidence="2">Belongs to the purine-cytosine permease (2.A.39) family.</text>
</comment>
<gene>
    <name evidence="7" type="ORF">ACFS2C_11335</name>
</gene>
<feature type="transmembrane region" description="Helical" evidence="6">
    <location>
        <begin position="55"/>
        <end position="86"/>
    </location>
</feature>
<feature type="transmembrane region" description="Helical" evidence="6">
    <location>
        <begin position="275"/>
        <end position="298"/>
    </location>
</feature>
<dbReference type="InterPro" id="IPR001248">
    <property type="entry name" value="Pur-cyt_permease"/>
</dbReference>
<proteinExistence type="inferred from homology"/>
<keyword evidence="3 6" id="KW-0812">Transmembrane</keyword>
<evidence type="ECO:0000256" key="5">
    <source>
        <dbReference type="ARBA" id="ARBA00023136"/>
    </source>
</evidence>
<feature type="transmembrane region" description="Helical" evidence="6">
    <location>
        <begin position="457"/>
        <end position="474"/>
    </location>
</feature>
<evidence type="ECO:0000256" key="4">
    <source>
        <dbReference type="ARBA" id="ARBA00022989"/>
    </source>
</evidence>
<feature type="transmembrane region" description="Helical" evidence="6">
    <location>
        <begin position="358"/>
        <end position="374"/>
    </location>
</feature>
<reference evidence="8" key="1">
    <citation type="journal article" date="2019" name="Int. J. Syst. Evol. Microbiol.">
        <title>The Global Catalogue of Microorganisms (GCM) 10K type strain sequencing project: providing services to taxonomists for standard genome sequencing and annotation.</title>
        <authorList>
            <consortium name="The Broad Institute Genomics Platform"/>
            <consortium name="The Broad Institute Genome Sequencing Center for Infectious Disease"/>
            <person name="Wu L."/>
            <person name="Ma J."/>
        </authorList>
    </citation>
    <scope>NUCLEOTIDE SEQUENCE [LARGE SCALE GENOMIC DNA]</scope>
    <source>
        <strain evidence="8">IBRC-M 10906</strain>
    </source>
</reference>
<comment type="caution">
    <text evidence="7">The sequence shown here is derived from an EMBL/GenBank/DDBJ whole genome shotgun (WGS) entry which is preliminary data.</text>
</comment>
<feature type="transmembrane region" description="Helical" evidence="6">
    <location>
        <begin position="318"/>
        <end position="338"/>
    </location>
</feature>
<feature type="transmembrane region" description="Helical" evidence="6">
    <location>
        <begin position="126"/>
        <end position="147"/>
    </location>
</feature>
<evidence type="ECO:0000256" key="2">
    <source>
        <dbReference type="ARBA" id="ARBA00008974"/>
    </source>
</evidence>
<dbReference type="RefSeq" id="WP_377384848.1">
    <property type="nucleotide sequence ID" value="NZ_JBHSAN010000004.1"/>
</dbReference>
<accession>A0ABW5WAG2</accession>
<comment type="subcellular location">
    <subcellularLocation>
        <location evidence="1">Membrane</location>
        <topology evidence="1">Multi-pass membrane protein</topology>
    </subcellularLocation>
</comment>
<evidence type="ECO:0000256" key="1">
    <source>
        <dbReference type="ARBA" id="ARBA00004141"/>
    </source>
</evidence>
<evidence type="ECO:0000313" key="8">
    <source>
        <dbReference type="Proteomes" id="UP001597478"/>
    </source>
</evidence>
<dbReference type="PANTHER" id="PTHR30618:SF6">
    <property type="entry name" value="NCS1 FAMILY NUCLEOBASE:CATION SYMPORTER-1"/>
    <property type="match status" value="1"/>
</dbReference>
<dbReference type="EMBL" id="JBHUOF010000013">
    <property type="protein sequence ID" value="MFD2799985.1"/>
    <property type="molecule type" value="Genomic_DNA"/>
</dbReference>
<feature type="transmembrane region" description="Helical" evidence="6">
    <location>
        <begin position="193"/>
        <end position="212"/>
    </location>
</feature>
<dbReference type="InterPro" id="IPR045225">
    <property type="entry name" value="Uracil/uridine/allantoin_perm"/>
</dbReference>
<protein>
    <submittedName>
        <fullName evidence="7">NCS1 family nucleobase:cation symporter-1</fullName>
    </submittedName>
</protein>
<dbReference type="Pfam" id="PF02133">
    <property type="entry name" value="Transp_cyt_pur"/>
    <property type="match status" value="1"/>
</dbReference>
<feature type="transmembrane region" description="Helical" evidence="6">
    <location>
        <begin position="98"/>
        <end position="119"/>
    </location>
</feature>
<keyword evidence="5 6" id="KW-0472">Membrane</keyword>
<name>A0ABW5WAG2_9PSEU</name>
<dbReference type="CDD" id="cd11555">
    <property type="entry name" value="SLC-NCS1sbd_u1"/>
    <property type="match status" value="1"/>
</dbReference>
<organism evidence="7 8">
    <name type="scientific">Prauserella oleivorans</name>
    <dbReference type="NCBI Taxonomy" id="1478153"/>
    <lineage>
        <taxon>Bacteria</taxon>
        <taxon>Bacillati</taxon>
        <taxon>Actinomycetota</taxon>
        <taxon>Actinomycetes</taxon>
        <taxon>Pseudonocardiales</taxon>
        <taxon>Pseudonocardiaceae</taxon>
        <taxon>Prauserella</taxon>
    </lineage>
</organism>
<dbReference type="Proteomes" id="UP001597478">
    <property type="component" value="Unassembled WGS sequence"/>
</dbReference>
<dbReference type="PANTHER" id="PTHR30618">
    <property type="entry name" value="NCS1 FAMILY PURINE/PYRIMIDINE TRANSPORTER"/>
    <property type="match status" value="1"/>
</dbReference>
<feature type="transmembrane region" description="Helical" evidence="6">
    <location>
        <begin position="433"/>
        <end position="451"/>
    </location>
</feature>
<feature type="transmembrane region" description="Helical" evidence="6">
    <location>
        <begin position="232"/>
        <end position="254"/>
    </location>
</feature>
<dbReference type="Gene3D" id="1.10.4160.10">
    <property type="entry name" value="Hydantoin permease"/>
    <property type="match status" value="1"/>
</dbReference>